<feature type="compositionally biased region" description="Low complexity" evidence="5">
    <location>
        <begin position="14"/>
        <end position="32"/>
    </location>
</feature>
<dbReference type="HOGENOM" id="CLU_1255478_0_0_6"/>
<evidence type="ECO:0000256" key="3">
    <source>
        <dbReference type="ARBA" id="ARBA00022723"/>
    </source>
</evidence>
<evidence type="ECO:0000256" key="1">
    <source>
        <dbReference type="ARBA" id="ARBA00022448"/>
    </source>
</evidence>
<proteinExistence type="predicted"/>
<evidence type="ECO:0000256" key="4">
    <source>
        <dbReference type="ARBA" id="ARBA00023004"/>
    </source>
</evidence>
<dbReference type="GO" id="GO:0046872">
    <property type="term" value="F:metal ion binding"/>
    <property type="evidence" value="ECO:0007669"/>
    <property type="project" value="UniProtKB-KW"/>
</dbReference>
<keyword evidence="4" id="KW-0408">Iron</keyword>
<evidence type="ECO:0000256" key="5">
    <source>
        <dbReference type="SAM" id="MobiDB-lite"/>
    </source>
</evidence>
<keyword evidence="3" id="KW-0479">Metal-binding</keyword>
<gene>
    <name evidence="6" type="ordered locus">TVNIR_3362</name>
</gene>
<dbReference type="InterPro" id="IPR001486">
    <property type="entry name" value="Hemoglobin_trunc"/>
</dbReference>
<dbReference type="eggNOG" id="COG2346">
    <property type="taxonomic scope" value="Bacteria"/>
</dbReference>
<accession>L0E174</accession>
<sequence length="220" mass="24906">MRGRKKLHRHSSRPARSSSGRASGAAGPRLAPPVCCWGEVVYGQRTPRSRSAQKRLPPTMKGAGAKGEQRHLPWRHRPTHGRADRGFRRNDAAVAARVLKWRHPDPTPTATLVMKTRHERYPRAHTCPNNPRRQVPSGAMDGETVVRVPNDRRYDLIDPLPEAFEIRTLHARDLSGSRDELFKCVSGWPGDLPPRMQEYGHPMPGLRHLRFPTEVGAWNQ</sequence>
<keyword evidence="7" id="KW-1185">Reference proteome</keyword>
<keyword evidence="1" id="KW-0813">Transport</keyword>
<dbReference type="OrthoDB" id="9790913at2"/>
<reference evidence="6" key="1">
    <citation type="submission" date="2015-12" db="EMBL/GenBank/DDBJ databases">
        <authorList>
            <person name="Tikhonova T.V."/>
            <person name="Pavlov A.R."/>
            <person name="Beletsky A.V."/>
            <person name="Mardanov A.V."/>
            <person name="Sorokin D.Y."/>
            <person name="Ravin N.V."/>
            <person name="Popov V.O."/>
        </authorList>
    </citation>
    <scope>NUCLEOTIDE SEQUENCE</scope>
    <source>
        <strain evidence="6">DSM 14787</strain>
    </source>
</reference>
<dbReference type="Pfam" id="PF01152">
    <property type="entry name" value="Bac_globin"/>
    <property type="match status" value="1"/>
</dbReference>
<evidence type="ECO:0000256" key="2">
    <source>
        <dbReference type="ARBA" id="ARBA00022617"/>
    </source>
</evidence>
<dbReference type="Proteomes" id="UP000010809">
    <property type="component" value="Chromosome"/>
</dbReference>
<keyword evidence="2" id="KW-0349">Heme</keyword>
<feature type="region of interest" description="Disordered" evidence="5">
    <location>
        <begin position="1"/>
        <end position="32"/>
    </location>
</feature>
<dbReference type="STRING" id="1255043.TVNIR_3362"/>
<name>L0E174_THIND</name>
<feature type="region of interest" description="Disordered" evidence="5">
    <location>
        <begin position="47"/>
        <end position="70"/>
    </location>
</feature>
<protein>
    <submittedName>
        <fullName evidence="6">Hemoglobin-like protein HbO</fullName>
    </submittedName>
</protein>
<dbReference type="KEGG" id="tni:TVNIR_3362"/>
<feature type="compositionally biased region" description="Basic residues" evidence="5">
    <location>
        <begin position="1"/>
        <end position="13"/>
    </location>
</feature>
<evidence type="ECO:0000313" key="7">
    <source>
        <dbReference type="Proteomes" id="UP000010809"/>
    </source>
</evidence>
<dbReference type="PATRIC" id="fig|1255043.3.peg.3392"/>
<organism evidence="6 7">
    <name type="scientific">Thioalkalivibrio nitratireducens (strain DSM 14787 / UNIQEM 213 / ALEN2)</name>
    <dbReference type="NCBI Taxonomy" id="1255043"/>
    <lineage>
        <taxon>Bacteria</taxon>
        <taxon>Pseudomonadati</taxon>
        <taxon>Pseudomonadota</taxon>
        <taxon>Gammaproteobacteria</taxon>
        <taxon>Chromatiales</taxon>
        <taxon>Ectothiorhodospiraceae</taxon>
        <taxon>Thioalkalivibrio</taxon>
    </lineage>
</organism>
<dbReference type="AlphaFoldDB" id="L0E174"/>
<dbReference type="EMBL" id="CP003989">
    <property type="protein sequence ID" value="AGA34997.1"/>
    <property type="molecule type" value="Genomic_DNA"/>
</dbReference>
<evidence type="ECO:0000313" key="6">
    <source>
        <dbReference type="EMBL" id="AGA34997.1"/>
    </source>
</evidence>
<dbReference type="GO" id="GO:0019825">
    <property type="term" value="F:oxygen binding"/>
    <property type="evidence" value="ECO:0007669"/>
    <property type="project" value="InterPro"/>
</dbReference>